<feature type="transmembrane region" description="Helical" evidence="2">
    <location>
        <begin position="165"/>
        <end position="185"/>
    </location>
</feature>
<organism evidence="4 5">
    <name type="scientific">Halalkalicoccus tibetensis</name>
    <dbReference type="NCBI Taxonomy" id="175632"/>
    <lineage>
        <taxon>Archaea</taxon>
        <taxon>Methanobacteriati</taxon>
        <taxon>Methanobacteriota</taxon>
        <taxon>Stenosarchaea group</taxon>
        <taxon>Halobacteria</taxon>
        <taxon>Halobacteriales</taxon>
        <taxon>Halococcaceae</taxon>
        <taxon>Halalkalicoccus</taxon>
    </lineage>
</organism>
<feature type="transmembrane region" description="Helical" evidence="2">
    <location>
        <begin position="25"/>
        <end position="40"/>
    </location>
</feature>
<proteinExistence type="predicted"/>
<reference evidence="4 5" key="1">
    <citation type="journal article" date="2019" name="Int. J. Syst. Evol. Microbiol.">
        <title>The Global Catalogue of Microorganisms (GCM) 10K type strain sequencing project: providing services to taxonomists for standard genome sequencing and annotation.</title>
        <authorList>
            <consortium name="The Broad Institute Genomics Platform"/>
            <consortium name="The Broad Institute Genome Sequencing Center for Infectious Disease"/>
            <person name="Wu L."/>
            <person name="Ma J."/>
        </authorList>
    </citation>
    <scope>NUCLEOTIDE SEQUENCE [LARGE SCALE GENOMIC DNA]</scope>
    <source>
        <strain evidence="4 5">CGMCC 1.3240</strain>
    </source>
</reference>
<feature type="domain" description="DUF1468" evidence="3">
    <location>
        <begin position="27"/>
        <end position="188"/>
    </location>
</feature>
<dbReference type="EMBL" id="JBHSXQ010000004">
    <property type="protein sequence ID" value="MFC6906549.1"/>
    <property type="molecule type" value="Genomic_DNA"/>
</dbReference>
<dbReference type="RefSeq" id="WP_340605121.1">
    <property type="nucleotide sequence ID" value="NZ_JBBMXV010000004.1"/>
</dbReference>
<keyword evidence="2" id="KW-0812">Transmembrane</keyword>
<keyword evidence="5" id="KW-1185">Reference proteome</keyword>
<evidence type="ECO:0000256" key="2">
    <source>
        <dbReference type="SAM" id="Phobius"/>
    </source>
</evidence>
<evidence type="ECO:0000313" key="5">
    <source>
        <dbReference type="Proteomes" id="UP001596312"/>
    </source>
</evidence>
<protein>
    <submittedName>
        <fullName evidence="4">Tripartite tricarboxylate transporter TctB family protein</fullName>
    </submittedName>
</protein>
<feature type="transmembrane region" description="Helical" evidence="2">
    <location>
        <begin position="52"/>
        <end position="73"/>
    </location>
</feature>
<evidence type="ECO:0000313" key="4">
    <source>
        <dbReference type="EMBL" id="MFC6906549.1"/>
    </source>
</evidence>
<sequence>MAGITPPVVTVSAGSRTIEIDTGELLFPALVLAFCLVYYWDTHALPDLSMLYAGPLLYTTAALAVVTLLGQAVSVDDRPGKRGADEAAPEPAEPEADPGAEHGAGIESGTQASSGPHFTIRNAALLAAATAAYIVAIEPIGFLPTTIGYLAFALYLFGERSPLRLAAYSIGFAFVVWLVFVQWLMVPL</sequence>
<dbReference type="InterPro" id="IPR009936">
    <property type="entry name" value="DUF1468"/>
</dbReference>
<accession>A0ABD5V8R9</accession>
<dbReference type="AlphaFoldDB" id="A0ABD5V8R9"/>
<keyword evidence="2" id="KW-1133">Transmembrane helix</keyword>
<name>A0ABD5V8R9_9EURY</name>
<feature type="region of interest" description="Disordered" evidence="1">
    <location>
        <begin position="77"/>
        <end position="113"/>
    </location>
</feature>
<evidence type="ECO:0000256" key="1">
    <source>
        <dbReference type="SAM" id="MobiDB-lite"/>
    </source>
</evidence>
<evidence type="ECO:0000259" key="3">
    <source>
        <dbReference type="Pfam" id="PF07331"/>
    </source>
</evidence>
<dbReference type="Pfam" id="PF07331">
    <property type="entry name" value="TctB"/>
    <property type="match status" value="1"/>
</dbReference>
<dbReference type="Proteomes" id="UP001596312">
    <property type="component" value="Unassembled WGS sequence"/>
</dbReference>
<comment type="caution">
    <text evidence="4">The sequence shown here is derived from an EMBL/GenBank/DDBJ whole genome shotgun (WGS) entry which is preliminary data.</text>
</comment>
<feature type="transmembrane region" description="Helical" evidence="2">
    <location>
        <begin position="142"/>
        <end position="158"/>
    </location>
</feature>
<gene>
    <name evidence="4" type="ORF">ACFQGH_15235</name>
</gene>
<keyword evidence="2" id="KW-0472">Membrane</keyword>